<name>A0A395WD39_9FIRM</name>
<feature type="domain" description="Response regulatory" evidence="6">
    <location>
        <begin position="2"/>
        <end position="109"/>
    </location>
</feature>
<keyword evidence="3" id="KW-0010">Activator</keyword>
<keyword evidence="8" id="KW-0238">DNA-binding</keyword>
<evidence type="ECO:0000256" key="5">
    <source>
        <dbReference type="PROSITE-ProRule" id="PRU00169"/>
    </source>
</evidence>
<organism evidence="8 9">
    <name type="scientific">Holdemanella biformis</name>
    <dbReference type="NCBI Taxonomy" id="1735"/>
    <lineage>
        <taxon>Bacteria</taxon>
        <taxon>Bacillati</taxon>
        <taxon>Bacillota</taxon>
        <taxon>Erysipelotrichia</taxon>
        <taxon>Erysipelotrichales</taxon>
        <taxon>Erysipelotrichaceae</taxon>
        <taxon>Holdemanella</taxon>
    </lineage>
</organism>
<protein>
    <submittedName>
        <fullName evidence="8">DNA-binding response regulator</fullName>
    </submittedName>
</protein>
<evidence type="ECO:0000256" key="4">
    <source>
        <dbReference type="ARBA" id="ARBA00037164"/>
    </source>
</evidence>
<dbReference type="InterPro" id="IPR046947">
    <property type="entry name" value="LytR-like"/>
</dbReference>
<dbReference type="PROSITE" id="PS50930">
    <property type="entry name" value="HTH_LYTTR"/>
    <property type="match status" value="1"/>
</dbReference>
<proteinExistence type="predicted"/>
<feature type="domain" description="HTH LytTR-type" evidence="7">
    <location>
        <begin position="132"/>
        <end position="219"/>
    </location>
</feature>
<dbReference type="PANTHER" id="PTHR37299">
    <property type="entry name" value="TRANSCRIPTIONAL REGULATOR-RELATED"/>
    <property type="match status" value="1"/>
</dbReference>
<dbReference type="InterPro" id="IPR011006">
    <property type="entry name" value="CheY-like_superfamily"/>
</dbReference>
<dbReference type="EMBL" id="QRYQ01000004">
    <property type="protein sequence ID" value="RGU93016.1"/>
    <property type="molecule type" value="Genomic_DNA"/>
</dbReference>
<dbReference type="InterPro" id="IPR001789">
    <property type="entry name" value="Sig_transdc_resp-reg_receiver"/>
</dbReference>
<evidence type="ECO:0000256" key="2">
    <source>
        <dbReference type="ARBA" id="ARBA00023012"/>
    </source>
</evidence>
<dbReference type="GO" id="GO:0000156">
    <property type="term" value="F:phosphorelay response regulator activity"/>
    <property type="evidence" value="ECO:0007669"/>
    <property type="project" value="InterPro"/>
</dbReference>
<sequence>MRIAVLEDSLIQQERIRNLLDLSHRLCFFCTVEEYMESNFYYDLLLLDIELGSQNGIEFIKKHPDKQRFIVYVSSHSETMADTFDTNVLGFVTKNRIEEALVKKVNQVEQRIHQLEKIALNLPYETRYVYRDDILYFQIDNGIFVLLKDGTKLSLVNETLKEIEATLSDSFVRVNNNVLINFSKADYLDVKNHKIIMLDGTIISVSVRRWKKVKEHYIQMRTSI</sequence>
<dbReference type="PANTHER" id="PTHR37299:SF3">
    <property type="entry name" value="STAGE 0 SPORULATION PROTEIN A HOMOLOG"/>
    <property type="match status" value="1"/>
</dbReference>
<dbReference type="InterPro" id="IPR007492">
    <property type="entry name" value="LytTR_DNA-bd_dom"/>
</dbReference>
<dbReference type="AlphaFoldDB" id="A0A395WD39"/>
<dbReference type="PROSITE" id="PS50110">
    <property type="entry name" value="RESPONSE_REGULATORY"/>
    <property type="match status" value="1"/>
</dbReference>
<evidence type="ECO:0000313" key="9">
    <source>
        <dbReference type="Proteomes" id="UP000265489"/>
    </source>
</evidence>
<evidence type="ECO:0000259" key="7">
    <source>
        <dbReference type="PROSITE" id="PS50930"/>
    </source>
</evidence>
<keyword evidence="2" id="KW-0902">Two-component regulatory system</keyword>
<dbReference type="GO" id="GO:0003677">
    <property type="term" value="F:DNA binding"/>
    <property type="evidence" value="ECO:0007669"/>
    <property type="project" value="UniProtKB-KW"/>
</dbReference>
<feature type="modified residue" description="4-aspartylphosphate" evidence="5">
    <location>
        <position position="48"/>
    </location>
</feature>
<evidence type="ECO:0000256" key="1">
    <source>
        <dbReference type="ARBA" id="ARBA00022490"/>
    </source>
</evidence>
<dbReference type="GeneID" id="66578855"/>
<evidence type="ECO:0000313" key="8">
    <source>
        <dbReference type="EMBL" id="RGU93016.1"/>
    </source>
</evidence>
<dbReference type="Gene3D" id="2.40.50.1020">
    <property type="entry name" value="LytTr DNA-binding domain"/>
    <property type="match status" value="1"/>
</dbReference>
<comment type="function">
    <text evidence="4">Required for high-level post-exponential phase expression of a series of secreted proteins.</text>
</comment>
<keyword evidence="1" id="KW-0963">Cytoplasm</keyword>
<dbReference type="RefSeq" id="WP_118324751.1">
    <property type="nucleotide sequence ID" value="NZ_QRYH01000003.1"/>
</dbReference>
<gene>
    <name evidence="8" type="ORF">DWW32_03315</name>
</gene>
<evidence type="ECO:0000256" key="3">
    <source>
        <dbReference type="ARBA" id="ARBA00023159"/>
    </source>
</evidence>
<accession>A0A395WD39</accession>
<dbReference type="Proteomes" id="UP000265489">
    <property type="component" value="Unassembled WGS sequence"/>
</dbReference>
<dbReference type="SUPFAM" id="SSF52172">
    <property type="entry name" value="CheY-like"/>
    <property type="match status" value="1"/>
</dbReference>
<dbReference type="Gene3D" id="3.40.50.2300">
    <property type="match status" value="1"/>
</dbReference>
<keyword evidence="5" id="KW-0597">Phosphoprotein</keyword>
<reference evidence="8 9" key="1">
    <citation type="submission" date="2018-08" db="EMBL/GenBank/DDBJ databases">
        <title>A genome reference for cultivated species of the human gut microbiota.</title>
        <authorList>
            <person name="Zou Y."/>
            <person name="Xue W."/>
            <person name="Luo G."/>
        </authorList>
    </citation>
    <scope>NUCLEOTIDE SEQUENCE [LARGE SCALE GENOMIC DNA]</scope>
    <source>
        <strain evidence="8 9">AF15-20</strain>
    </source>
</reference>
<comment type="caution">
    <text evidence="8">The sequence shown here is derived from an EMBL/GenBank/DDBJ whole genome shotgun (WGS) entry which is preliminary data.</text>
</comment>
<dbReference type="Pfam" id="PF04397">
    <property type="entry name" value="LytTR"/>
    <property type="match status" value="1"/>
</dbReference>
<evidence type="ECO:0000259" key="6">
    <source>
        <dbReference type="PROSITE" id="PS50110"/>
    </source>
</evidence>
<dbReference type="SMART" id="SM00850">
    <property type="entry name" value="LytTR"/>
    <property type="match status" value="1"/>
</dbReference>
<dbReference type="SMART" id="SM00448">
    <property type="entry name" value="REC"/>
    <property type="match status" value="1"/>
</dbReference>